<feature type="transmembrane region" description="Helical" evidence="1">
    <location>
        <begin position="40"/>
        <end position="59"/>
    </location>
</feature>
<dbReference type="PANTHER" id="PTHR13800">
    <property type="entry name" value="TRANSIENT RECEPTOR POTENTIAL CATION CHANNEL, SUBFAMILY M, MEMBER 6"/>
    <property type="match status" value="1"/>
</dbReference>
<keyword evidence="3" id="KW-1185">Reference proteome</keyword>
<feature type="transmembrane region" description="Helical" evidence="1">
    <location>
        <begin position="117"/>
        <end position="139"/>
    </location>
</feature>
<evidence type="ECO:0008006" key="4">
    <source>
        <dbReference type="Google" id="ProtNLM"/>
    </source>
</evidence>
<keyword evidence="1" id="KW-0812">Transmembrane</keyword>
<dbReference type="GO" id="GO:0005261">
    <property type="term" value="F:monoatomic cation channel activity"/>
    <property type="evidence" value="ECO:0007669"/>
    <property type="project" value="TreeGrafter"/>
</dbReference>
<name>A0AAV5VGY3_9BILA</name>
<dbReference type="GO" id="GO:0030001">
    <property type="term" value="P:metal ion transport"/>
    <property type="evidence" value="ECO:0007669"/>
    <property type="project" value="TreeGrafter"/>
</dbReference>
<dbReference type="GO" id="GO:0005886">
    <property type="term" value="C:plasma membrane"/>
    <property type="evidence" value="ECO:0007669"/>
    <property type="project" value="TreeGrafter"/>
</dbReference>
<protein>
    <recommendedName>
        <fullName evidence="4">Ion transport domain-containing protein</fullName>
    </recommendedName>
</protein>
<evidence type="ECO:0000313" key="2">
    <source>
        <dbReference type="EMBL" id="GMT18982.1"/>
    </source>
</evidence>
<dbReference type="PANTHER" id="PTHR13800:SF43">
    <property type="entry name" value="ION_TRANS DOMAIN-CONTAINING PROTEIN"/>
    <property type="match status" value="1"/>
</dbReference>
<dbReference type="InterPro" id="IPR050927">
    <property type="entry name" value="TRPM"/>
</dbReference>
<feature type="non-terminal residue" evidence="2">
    <location>
        <position position="244"/>
    </location>
</feature>
<evidence type="ECO:0000256" key="1">
    <source>
        <dbReference type="SAM" id="Phobius"/>
    </source>
</evidence>
<sequence>SFDRGPKCSAEELTFHKSTGKWTRKWENLKKFYSSPCSNFCLHTSFYFLYIILYAVVLVSQAKHEIHHEYLFSYYKEAILVFWQLSFIADMLYELSKIEFKWKTYLKNHLTDFTHNVLNFLWIILFILSGFLRVFPFAFDYDPIRILWAILIVLSSFFFYVSFIFSSIRILRVFDAHSFFGSIVVMMKKMAQTLFSFLIIFFVFWFTYAVVVIALLETTPSIETVVWNIFSNGAFEIFGDMNPD</sequence>
<reference evidence="2" key="1">
    <citation type="submission" date="2023-10" db="EMBL/GenBank/DDBJ databases">
        <title>Genome assembly of Pristionchus species.</title>
        <authorList>
            <person name="Yoshida K."/>
            <person name="Sommer R.J."/>
        </authorList>
    </citation>
    <scope>NUCLEOTIDE SEQUENCE</scope>
    <source>
        <strain evidence="2">RS5133</strain>
    </source>
</reference>
<gene>
    <name evidence="2" type="ORF">PFISCL1PPCAC_10279</name>
</gene>
<dbReference type="Proteomes" id="UP001432322">
    <property type="component" value="Unassembled WGS sequence"/>
</dbReference>
<keyword evidence="1" id="KW-1133">Transmembrane helix</keyword>
<feature type="transmembrane region" description="Helical" evidence="1">
    <location>
        <begin position="79"/>
        <end position="96"/>
    </location>
</feature>
<proteinExistence type="predicted"/>
<keyword evidence="1" id="KW-0472">Membrane</keyword>
<comment type="caution">
    <text evidence="2">The sequence shown here is derived from an EMBL/GenBank/DDBJ whole genome shotgun (WGS) entry which is preliminary data.</text>
</comment>
<dbReference type="EMBL" id="BTSY01000003">
    <property type="protein sequence ID" value="GMT18982.1"/>
    <property type="molecule type" value="Genomic_DNA"/>
</dbReference>
<dbReference type="AlphaFoldDB" id="A0AAV5VGY3"/>
<organism evidence="2 3">
    <name type="scientific">Pristionchus fissidentatus</name>
    <dbReference type="NCBI Taxonomy" id="1538716"/>
    <lineage>
        <taxon>Eukaryota</taxon>
        <taxon>Metazoa</taxon>
        <taxon>Ecdysozoa</taxon>
        <taxon>Nematoda</taxon>
        <taxon>Chromadorea</taxon>
        <taxon>Rhabditida</taxon>
        <taxon>Rhabditina</taxon>
        <taxon>Diplogasteromorpha</taxon>
        <taxon>Diplogasteroidea</taxon>
        <taxon>Neodiplogasteridae</taxon>
        <taxon>Pristionchus</taxon>
    </lineage>
</organism>
<accession>A0AAV5VGY3</accession>
<evidence type="ECO:0000313" key="3">
    <source>
        <dbReference type="Proteomes" id="UP001432322"/>
    </source>
</evidence>
<feature type="non-terminal residue" evidence="2">
    <location>
        <position position="1"/>
    </location>
</feature>
<feature type="transmembrane region" description="Helical" evidence="1">
    <location>
        <begin position="145"/>
        <end position="165"/>
    </location>
</feature>
<feature type="transmembrane region" description="Helical" evidence="1">
    <location>
        <begin position="194"/>
        <end position="216"/>
    </location>
</feature>